<dbReference type="GO" id="GO:0016020">
    <property type="term" value="C:membrane"/>
    <property type="evidence" value="ECO:0007669"/>
    <property type="project" value="InterPro"/>
</dbReference>
<dbReference type="PANTHER" id="PTHR34220:SF7">
    <property type="entry name" value="SENSOR HISTIDINE KINASE YPDA"/>
    <property type="match status" value="1"/>
</dbReference>
<evidence type="ECO:0000313" key="3">
    <source>
        <dbReference type="EMBL" id="MBY5958625.1"/>
    </source>
</evidence>
<feature type="transmembrane region" description="Helical" evidence="1">
    <location>
        <begin position="9"/>
        <end position="28"/>
    </location>
</feature>
<accession>A0A953HUE1</accession>
<reference evidence="3" key="1">
    <citation type="submission" date="2021-06" db="EMBL/GenBank/DDBJ databases">
        <title>44 bacteria genomes isolated from Dapeng, Shenzhen.</title>
        <authorList>
            <person name="Zheng W."/>
            <person name="Yu S."/>
            <person name="Huang Y."/>
        </authorList>
    </citation>
    <scope>NUCLEOTIDE SEQUENCE</scope>
    <source>
        <strain evidence="3">DP5N28-2</strain>
    </source>
</reference>
<dbReference type="RefSeq" id="WP_222580158.1">
    <property type="nucleotide sequence ID" value="NZ_JAHVHU010000009.1"/>
</dbReference>
<dbReference type="GO" id="GO:0000155">
    <property type="term" value="F:phosphorelay sensor kinase activity"/>
    <property type="evidence" value="ECO:0007669"/>
    <property type="project" value="InterPro"/>
</dbReference>
<dbReference type="InterPro" id="IPR010559">
    <property type="entry name" value="Sig_transdc_His_kin_internal"/>
</dbReference>
<keyword evidence="1" id="KW-0812">Transmembrane</keyword>
<evidence type="ECO:0000313" key="4">
    <source>
        <dbReference type="Proteomes" id="UP000753961"/>
    </source>
</evidence>
<dbReference type="Proteomes" id="UP000753961">
    <property type="component" value="Unassembled WGS sequence"/>
</dbReference>
<name>A0A953HUE1_9BACT</name>
<evidence type="ECO:0000256" key="1">
    <source>
        <dbReference type="SAM" id="Phobius"/>
    </source>
</evidence>
<dbReference type="EMBL" id="JAHVHU010000009">
    <property type="protein sequence ID" value="MBY5958625.1"/>
    <property type="molecule type" value="Genomic_DNA"/>
</dbReference>
<dbReference type="Pfam" id="PF06580">
    <property type="entry name" value="His_kinase"/>
    <property type="match status" value="1"/>
</dbReference>
<sequence>MLRYEQNKILWQILMWGGSWILVSFFLTNGLESPQSFARRGSASLVGIILVVSVNIRYLVPQFYFKKRHGVFVLAGLALIILTALLIHSDGLPWSDWFTYQRRSSSGFRRGGSMRNMFIGVRWLNRMIPFIFAFLGSTLVEISWFINKKEKENLATELKFLKSQVNPHFLFNALNNIYSLAVDRSPQTPESVIQLSEILRYMVYDSNAKVVPLEHEINYIKNYVHLKNLSDPNRRNIRLDLPESVAGVNVPPLLFIPFVENAFKHSKIESSEDAFIDIELQVDEEEVTFRVVNSMPQHEYTKDKVGGVGLENIRKRLDLLYPGGKHQLDIRHLENQFEVFLRLKISRNEV</sequence>
<keyword evidence="4" id="KW-1185">Reference proteome</keyword>
<organism evidence="3 4">
    <name type="scientific">Membranihabitans marinus</name>
    <dbReference type="NCBI Taxonomy" id="1227546"/>
    <lineage>
        <taxon>Bacteria</taxon>
        <taxon>Pseudomonadati</taxon>
        <taxon>Bacteroidota</taxon>
        <taxon>Saprospiria</taxon>
        <taxon>Saprospirales</taxon>
        <taxon>Saprospiraceae</taxon>
        <taxon>Membranihabitans</taxon>
    </lineage>
</organism>
<dbReference type="InterPro" id="IPR050640">
    <property type="entry name" value="Bact_2-comp_sensor_kinase"/>
</dbReference>
<feature type="transmembrane region" description="Helical" evidence="1">
    <location>
        <begin position="71"/>
        <end position="89"/>
    </location>
</feature>
<comment type="caution">
    <text evidence="3">The sequence shown here is derived from an EMBL/GenBank/DDBJ whole genome shotgun (WGS) entry which is preliminary data.</text>
</comment>
<dbReference type="PANTHER" id="PTHR34220">
    <property type="entry name" value="SENSOR HISTIDINE KINASE YPDA"/>
    <property type="match status" value="1"/>
</dbReference>
<gene>
    <name evidence="3" type="ORF">KUV50_10805</name>
</gene>
<keyword evidence="3" id="KW-0418">Kinase</keyword>
<feature type="domain" description="Signal transduction histidine kinase internal region" evidence="2">
    <location>
        <begin position="156"/>
        <end position="229"/>
    </location>
</feature>
<protein>
    <submittedName>
        <fullName evidence="3">Histidine kinase</fullName>
    </submittedName>
</protein>
<dbReference type="AlphaFoldDB" id="A0A953HUE1"/>
<feature type="transmembrane region" description="Helical" evidence="1">
    <location>
        <begin position="127"/>
        <end position="146"/>
    </location>
</feature>
<evidence type="ECO:0000259" key="2">
    <source>
        <dbReference type="Pfam" id="PF06580"/>
    </source>
</evidence>
<proteinExistence type="predicted"/>
<dbReference type="Gene3D" id="3.30.565.10">
    <property type="entry name" value="Histidine kinase-like ATPase, C-terminal domain"/>
    <property type="match status" value="1"/>
</dbReference>
<feature type="transmembrane region" description="Helical" evidence="1">
    <location>
        <begin position="40"/>
        <end position="59"/>
    </location>
</feature>
<dbReference type="InterPro" id="IPR036890">
    <property type="entry name" value="HATPase_C_sf"/>
</dbReference>
<keyword evidence="1" id="KW-0472">Membrane</keyword>
<keyword evidence="1" id="KW-1133">Transmembrane helix</keyword>
<keyword evidence="3" id="KW-0808">Transferase</keyword>